<evidence type="ECO:0000256" key="1">
    <source>
        <dbReference type="ARBA" id="ARBA00004141"/>
    </source>
</evidence>
<dbReference type="AlphaFoldDB" id="A0A8K0QTT9"/>
<sequence>MNTDVEAKGDDTASATDIWTPTRNEWLIMISLAFISLMVALDATILVTVLPEIAHKLNGTSVEAFWAGTSYLLTSAIFQPVIASISQVFGRQQLLLVSLVFFTGGTILCSVSQDFTLMLTGRCIQGVGGGGIITLTQVIYCDIVPLRQRPKYFPMVLGAWSVGSIVGPVVGGVLTEHASWRWCFHINYPFCAIALIIATAFVRLNAVEQLTLAQKLKRTDWIGAALFVGGMTSLLVGISWGGIQFPWKSAATLAPIVVGLCGVVVFVWWQHFAKPRSLLPMSVFYSWSAIAAFYCALVNGLILFTGLYYVPFYLMSVRAMSATDAGKGMLPAVCLLIPGSIIVSILTSRLGRFRWAIWGGWGVTTLACGLLILYGLNTPWAVFYVVLAVFGVGTGMVLTSVNVGIQAISKPEDCAMAASMYGFFRSLGMPLGVALAGTVFQNAMSDRLSTFGLPTAIAHDSERWIFVLRTMDASPKKAAILQSYTHGFQMVFVMMTGIAASALLTSLVIRKFSMDKILLTQFTAR</sequence>
<evidence type="ECO:0000313" key="8">
    <source>
        <dbReference type="Proteomes" id="UP000813461"/>
    </source>
</evidence>
<dbReference type="InterPro" id="IPR020846">
    <property type="entry name" value="MFS_dom"/>
</dbReference>
<feature type="transmembrane region" description="Helical" evidence="5">
    <location>
        <begin position="64"/>
        <end position="82"/>
    </location>
</feature>
<feature type="transmembrane region" description="Helical" evidence="5">
    <location>
        <begin position="329"/>
        <end position="348"/>
    </location>
</feature>
<evidence type="ECO:0000256" key="4">
    <source>
        <dbReference type="ARBA" id="ARBA00023136"/>
    </source>
</evidence>
<evidence type="ECO:0000256" key="3">
    <source>
        <dbReference type="ARBA" id="ARBA00022989"/>
    </source>
</evidence>
<dbReference type="OrthoDB" id="2351791at2759"/>
<feature type="transmembrane region" description="Helical" evidence="5">
    <location>
        <begin position="249"/>
        <end position="272"/>
    </location>
</feature>
<dbReference type="InterPro" id="IPR036259">
    <property type="entry name" value="MFS_trans_sf"/>
</dbReference>
<dbReference type="PRINTS" id="PR01036">
    <property type="entry name" value="TCRTETB"/>
</dbReference>
<feature type="transmembrane region" description="Helical" evidence="5">
    <location>
        <begin position="186"/>
        <end position="204"/>
    </location>
</feature>
<dbReference type="SUPFAM" id="SSF103473">
    <property type="entry name" value="MFS general substrate transporter"/>
    <property type="match status" value="1"/>
</dbReference>
<feature type="transmembrane region" description="Helical" evidence="5">
    <location>
        <begin position="355"/>
        <end position="376"/>
    </location>
</feature>
<feature type="transmembrane region" description="Helical" evidence="5">
    <location>
        <begin position="26"/>
        <end position="49"/>
    </location>
</feature>
<feature type="transmembrane region" description="Helical" evidence="5">
    <location>
        <begin position="224"/>
        <end position="243"/>
    </location>
</feature>
<keyword evidence="3 5" id="KW-1133">Transmembrane helix</keyword>
<dbReference type="Proteomes" id="UP000813461">
    <property type="component" value="Unassembled WGS sequence"/>
</dbReference>
<feature type="transmembrane region" description="Helical" evidence="5">
    <location>
        <begin position="284"/>
        <end position="309"/>
    </location>
</feature>
<keyword evidence="4 5" id="KW-0472">Membrane</keyword>
<accession>A0A8K0QTT9</accession>
<feature type="transmembrane region" description="Helical" evidence="5">
    <location>
        <begin position="94"/>
        <end position="113"/>
    </location>
</feature>
<evidence type="ECO:0000259" key="6">
    <source>
        <dbReference type="PROSITE" id="PS50850"/>
    </source>
</evidence>
<dbReference type="GO" id="GO:0022857">
    <property type="term" value="F:transmembrane transporter activity"/>
    <property type="evidence" value="ECO:0007669"/>
    <property type="project" value="InterPro"/>
</dbReference>
<feature type="transmembrane region" description="Helical" evidence="5">
    <location>
        <begin position="382"/>
        <end position="405"/>
    </location>
</feature>
<dbReference type="Pfam" id="PF07690">
    <property type="entry name" value="MFS_1"/>
    <property type="match status" value="1"/>
</dbReference>
<reference evidence="7" key="1">
    <citation type="journal article" date="2021" name="Nat. Commun.">
        <title>Genetic determinants of endophytism in the Arabidopsis root mycobiome.</title>
        <authorList>
            <person name="Mesny F."/>
            <person name="Miyauchi S."/>
            <person name="Thiergart T."/>
            <person name="Pickel B."/>
            <person name="Atanasova L."/>
            <person name="Karlsson M."/>
            <person name="Huettel B."/>
            <person name="Barry K.W."/>
            <person name="Haridas S."/>
            <person name="Chen C."/>
            <person name="Bauer D."/>
            <person name="Andreopoulos W."/>
            <person name="Pangilinan J."/>
            <person name="LaButti K."/>
            <person name="Riley R."/>
            <person name="Lipzen A."/>
            <person name="Clum A."/>
            <person name="Drula E."/>
            <person name="Henrissat B."/>
            <person name="Kohler A."/>
            <person name="Grigoriev I.V."/>
            <person name="Martin F.M."/>
            <person name="Hacquard S."/>
        </authorList>
    </citation>
    <scope>NUCLEOTIDE SEQUENCE</scope>
    <source>
        <strain evidence="7">MPI-SDFR-AT-0120</strain>
    </source>
</reference>
<dbReference type="EMBL" id="JAGMVJ010000025">
    <property type="protein sequence ID" value="KAH7070919.1"/>
    <property type="molecule type" value="Genomic_DNA"/>
</dbReference>
<evidence type="ECO:0000313" key="7">
    <source>
        <dbReference type="EMBL" id="KAH7070919.1"/>
    </source>
</evidence>
<dbReference type="PROSITE" id="PS50850">
    <property type="entry name" value="MFS"/>
    <property type="match status" value="1"/>
</dbReference>
<dbReference type="PANTHER" id="PTHR23501">
    <property type="entry name" value="MAJOR FACILITATOR SUPERFAMILY"/>
    <property type="match status" value="1"/>
</dbReference>
<dbReference type="PANTHER" id="PTHR23501:SF94">
    <property type="entry name" value="MAJOR FACILITATOR SUPERFAMILY (MFS) PROFILE DOMAIN-CONTAINING PROTEIN"/>
    <property type="match status" value="1"/>
</dbReference>
<keyword evidence="8" id="KW-1185">Reference proteome</keyword>
<keyword evidence="2 5" id="KW-0812">Transmembrane</keyword>
<feature type="transmembrane region" description="Helical" evidence="5">
    <location>
        <begin position="119"/>
        <end position="140"/>
    </location>
</feature>
<name>A0A8K0QTT9_9PLEO</name>
<feature type="domain" description="Major facilitator superfamily (MFS) profile" evidence="6">
    <location>
        <begin position="28"/>
        <end position="514"/>
    </location>
</feature>
<dbReference type="Gene3D" id="1.20.1250.20">
    <property type="entry name" value="MFS general substrate transporter like domains"/>
    <property type="match status" value="1"/>
</dbReference>
<evidence type="ECO:0000256" key="5">
    <source>
        <dbReference type="SAM" id="Phobius"/>
    </source>
</evidence>
<proteinExistence type="predicted"/>
<evidence type="ECO:0000256" key="2">
    <source>
        <dbReference type="ARBA" id="ARBA00022692"/>
    </source>
</evidence>
<feature type="transmembrane region" description="Helical" evidence="5">
    <location>
        <begin position="152"/>
        <end position="174"/>
    </location>
</feature>
<comment type="subcellular location">
    <subcellularLocation>
        <location evidence="1">Membrane</location>
        <topology evidence="1">Multi-pass membrane protein</topology>
    </subcellularLocation>
</comment>
<dbReference type="GO" id="GO:0005886">
    <property type="term" value="C:plasma membrane"/>
    <property type="evidence" value="ECO:0007669"/>
    <property type="project" value="TreeGrafter"/>
</dbReference>
<protein>
    <submittedName>
        <fullName evidence="7">Major facilitator superfamily domain-containing protein</fullName>
    </submittedName>
</protein>
<dbReference type="FunFam" id="1.20.1720.10:FF:000018">
    <property type="entry name" value="Putative MFS multidrug transporter"/>
    <property type="match status" value="1"/>
</dbReference>
<organism evidence="7 8">
    <name type="scientific">Paraphoma chrysanthemicola</name>
    <dbReference type="NCBI Taxonomy" id="798071"/>
    <lineage>
        <taxon>Eukaryota</taxon>
        <taxon>Fungi</taxon>
        <taxon>Dikarya</taxon>
        <taxon>Ascomycota</taxon>
        <taxon>Pezizomycotina</taxon>
        <taxon>Dothideomycetes</taxon>
        <taxon>Pleosporomycetidae</taxon>
        <taxon>Pleosporales</taxon>
        <taxon>Pleosporineae</taxon>
        <taxon>Phaeosphaeriaceae</taxon>
        <taxon>Paraphoma</taxon>
    </lineage>
</organism>
<comment type="caution">
    <text evidence="7">The sequence shown here is derived from an EMBL/GenBank/DDBJ whole genome shotgun (WGS) entry which is preliminary data.</text>
</comment>
<feature type="transmembrane region" description="Helical" evidence="5">
    <location>
        <begin position="426"/>
        <end position="444"/>
    </location>
</feature>
<dbReference type="Gene3D" id="1.20.1720.10">
    <property type="entry name" value="Multidrug resistance protein D"/>
    <property type="match status" value="1"/>
</dbReference>
<feature type="transmembrane region" description="Helical" evidence="5">
    <location>
        <begin position="490"/>
        <end position="509"/>
    </location>
</feature>
<dbReference type="InterPro" id="IPR011701">
    <property type="entry name" value="MFS"/>
</dbReference>
<gene>
    <name evidence="7" type="ORF">FB567DRAFT_455622</name>
</gene>